<dbReference type="InParanoid" id="N1J6U3"/>
<organism evidence="1 2">
    <name type="scientific">Blumeria graminis f. sp. hordei (strain DH14)</name>
    <name type="common">Barley powdery mildew</name>
    <name type="synonym">Oidium monilioides f. sp. hordei</name>
    <dbReference type="NCBI Taxonomy" id="546991"/>
    <lineage>
        <taxon>Eukaryota</taxon>
        <taxon>Fungi</taxon>
        <taxon>Dikarya</taxon>
        <taxon>Ascomycota</taxon>
        <taxon>Pezizomycotina</taxon>
        <taxon>Leotiomycetes</taxon>
        <taxon>Erysiphales</taxon>
        <taxon>Erysiphaceae</taxon>
        <taxon>Blumeria</taxon>
        <taxon>Blumeria hordei</taxon>
    </lineage>
</organism>
<gene>
    <name evidence="1" type="ORF">BGHDH14_bghG001850000001001</name>
</gene>
<proteinExistence type="predicted"/>
<keyword evidence="2" id="KW-1185">Reference proteome</keyword>
<dbReference type="OrthoDB" id="10361760at2759"/>
<evidence type="ECO:0000313" key="1">
    <source>
        <dbReference type="EMBL" id="CCU75900.1"/>
    </source>
</evidence>
<protein>
    <submittedName>
        <fullName evidence="1">CSEP0334 putative effector protein</fullName>
    </submittedName>
</protein>
<evidence type="ECO:0000313" key="2">
    <source>
        <dbReference type="Proteomes" id="UP000015441"/>
    </source>
</evidence>
<dbReference type="EMBL" id="CAUH01001850">
    <property type="protein sequence ID" value="CCU75900.1"/>
    <property type="molecule type" value="Genomic_DNA"/>
</dbReference>
<accession>N1J6U3</accession>
<comment type="caution">
    <text evidence="1">The sequence shown here is derived from an EMBL/GenBank/DDBJ whole genome shotgun (WGS) entry which is preliminary data.</text>
</comment>
<name>N1J6U3_BLUG1</name>
<dbReference type="AlphaFoldDB" id="N1J6U3"/>
<dbReference type="Proteomes" id="UP000015441">
    <property type="component" value="Unassembled WGS sequence"/>
</dbReference>
<sequence length="173" mass="19591">MFDGIGVLFSIFWYLHSGPRIHAFPNDSNPKEKKILRQLATSLQMQAPVVDIPQGWKIPVYLEVFQILLSQGFLVTKIINMLRPIPCLELSYPAGNSETGTDSNYFEGYNCTGAVFSDEYIKRSMTIASGKKKRKPENYPREFILKNGRSVLSWPILASHNIYKPGCGSNDDR</sequence>
<reference evidence="1 2" key="1">
    <citation type="journal article" date="2010" name="Science">
        <title>Genome expansion and gene loss in powdery mildew fungi reveal tradeoffs in extreme parasitism.</title>
        <authorList>
            <person name="Spanu P.D."/>
            <person name="Abbott J.C."/>
            <person name="Amselem J."/>
            <person name="Burgis T.A."/>
            <person name="Soanes D.M."/>
            <person name="Stueber K."/>
            <person name="Ver Loren van Themaat E."/>
            <person name="Brown J.K.M."/>
            <person name="Butcher S.A."/>
            <person name="Gurr S.J."/>
            <person name="Lebrun M.-H."/>
            <person name="Ridout C.J."/>
            <person name="Schulze-Lefert P."/>
            <person name="Talbot N.J."/>
            <person name="Ahmadinejad N."/>
            <person name="Ametz C."/>
            <person name="Barton G.R."/>
            <person name="Benjdia M."/>
            <person name="Bidzinski P."/>
            <person name="Bindschedler L.V."/>
            <person name="Both M."/>
            <person name="Brewer M.T."/>
            <person name="Cadle-Davidson L."/>
            <person name="Cadle-Davidson M.M."/>
            <person name="Collemare J."/>
            <person name="Cramer R."/>
            <person name="Frenkel O."/>
            <person name="Godfrey D."/>
            <person name="Harriman J."/>
            <person name="Hoede C."/>
            <person name="King B.C."/>
            <person name="Klages S."/>
            <person name="Kleemann J."/>
            <person name="Knoll D."/>
            <person name="Koti P.S."/>
            <person name="Kreplak J."/>
            <person name="Lopez-Ruiz F.J."/>
            <person name="Lu X."/>
            <person name="Maekawa T."/>
            <person name="Mahanil S."/>
            <person name="Micali C."/>
            <person name="Milgroom M.G."/>
            <person name="Montana G."/>
            <person name="Noir S."/>
            <person name="O'Connell R.J."/>
            <person name="Oberhaensli S."/>
            <person name="Parlange F."/>
            <person name="Pedersen C."/>
            <person name="Quesneville H."/>
            <person name="Reinhardt R."/>
            <person name="Rott M."/>
            <person name="Sacristan S."/>
            <person name="Schmidt S.M."/>
            <person name="Schoen M."/>
            <person name="Skamnioti P."/>
            <person name="Sommer H."/>
            <person name="Stephens A."/>
            <person name="Takahara H."/>
            <person name="Thordal-Christensen H."/>
            <person name="Vigouroux M."/>
            <person name="Wessling R."/>
            <person name="Wicker T."/>
            <person name="Panstruga R."/>
        </authorList>
    </citation>
    <scope>NUCLEOTIDE SEQUENCE [LARGE SCALE GENOMIC DNA]</scope>
    <source>
        <strain evidence="1">DH14</strain>
    </source>
</reference>
<dbReference type="HOGENOM" id="CLU_1547278_0_0_1"/>